<organism evidence="2 3">
    <name type="scientific">Astyanax mexicanus</name>
    <name type="common">Blind cave fish</name>
    <name type="synonym">Astyanax fasciatus mexicanus</name>
    <dbReference type="NCBI Taxonomy" id="7994"/>
    <lineage>
        <taxon>Eukaryota</taxon>
        <taxon>Metazoa</taxon>
        <taxon>Chordata</taxon>
        <taxon>Craniata</taxon>
        <taxon>Vertebrata</taxon>
        <taxon>Euteleostomi</taxon>
        <taxon>Actinopterygii</taxon>
        <taxon>Neopterygii</taxon>
        <taxon>Teleostei</taxon>
        <taxon>Ostariophysi</taxon>
        <taxon>Characiformes</taxon>
        <taxon>Characoidei</taxon>
        <taxon>Acestrorhamphidae</taxon>
        <taxon>Acestrorhamphinae</taxon>
        <taxon>Astyanax</taxon>
    </lineage>
</organism>
<dbReference type="InterPro" id="IPR050158">
    <property type="entry name" value="Ubiquitin_ubiquitin-like"/>
</dbReference>
<evidence type="ECO:0000259" key="1">
    <source>
        <dbReference type="PROSITE" id="PS50053"/>
    </source>
</evidence>
<keyword evidence="2" id="KW-0687">Ribonucleoprotein</keyword>
<dbReference type="PANTHER" id="PTHR10666">
    <property type="entry name" value="UBIQUITIN"/>
    <property type="match status" value="1"/>
</dbReference>
<dbReference type="SUPFAM" id="SSF54236">
    <property type="entry name" value="Ubiquitin-like"/>
    <property type="match status" value="1"/>
</dbReference>
<dbReference type="Proteomes" id="UP000752171">
    <property type="component" value="Unassembled WGS sequence"/>
</dbReference>
<dbReference type="SMART" id="SM00213">
    <property type="entry name" value="UBQ"/>
    <property type="match status" value="1"/>
</dbReference>
<gene>
    <name evidence="2" type="ORF">AMEX_G10626</name>
</gene>
<dbReference type="CDD" id="cd17039">
    <property type="entry name" value="Ubl_ubiquitin_like"/>
    <property type="match status" value="1"/>
</dbReference>
<name>A0A8T2LNW8_ASTMX</name>
<proteinExistence type="predicted"/>
<dbReference type="InterPro" id="IPR029071">
    <property type="entry name" value="Ubiquitin-like_domsf"/>
</dbReference>
<dbReference type="EMBL" id="JAICCE010000008">
    <property type="protein sequence ID" value="KAG9273858.1"/>
    <property type="molecule type" value="Genomic_DNA"/>
</dbReference>
<dbReference type="InterPro" id="IPR019956">
    <property type="entry name" value="Ubiquitin_dom"/>
</dbReference>
<dbReference type="PROSITE" id="PS50053">
    <property type="entry name" value="UBIQUITIN_2"/>
    <property type="match status" value="1"/>
</dbReference>
<evidence type="ECO:0000313" key="2">
    <source>
        <dbReference type="EMBL" id="KAG9273858.1"/>
    </source>
</evidence>
<keyword evidence="2" id="KW-0689">Ribosomal protein</keyword>
<dbReference type="GO" id="GO:0005840">
    <property type="term" value="C:ribosome"/>
    <property type="evidence" value="ECO:0007669"/>
    <property type="project" value="UniProtKB-KW"/>
</dbReference>
<reference evidence="2 3" key="1">
    <citation type="submission" date="2021-07" db="EMBL/GenBank/DDBJ databases">
        <authorList>
            <person name="Imarazene B."/>
            <person name="Zahm M."/>
            <person name="Klopp C."/>
            <person name="Cabau C."/>
            <person name="Beille S."/>
            <person name="Jouanno E."/>
            <person name="Castinel A."/>
            <person name="Lluch J."/>
            <person name="Gil L."/>
            <person name="Kuchtly C."/>
            <person name="Lopez Roques C."/>
            <person name="Donnadieu C."/>
            <person name="Parrinello H."/>
            <person name="Journot L."/>
            <person name="Du K."/>
            <person name="Schartl M."/>
            <person name="Retaux S."/>
            <person name="Guiguen Y."/>
        </authorList>
    </citation>
    <scope>NUCLEOTIDE SEQUENCE [LARGE SCALE GENOMIC DNA]</scope>
    <source>
        <strain evidence="2">Pach_M1</strain>
        <tissue evidence="2">Testis</tissue>
    </source>
</reference>
<dbReference type="Pfam" id="PF00240">
    <property type="entry name" value="ubiquitin"/>
    <property type="match status" value="1"/>
</dbReference>
<comment type="caution">
    <text evidence="2">The sequence shown here is derived from an EMBL/GenBank/DDBJ whole genome shotgun (WGS) entry which is preliminary data.</text>
</comment>
<sequence>MHDHTFTFSLRAAASSPLGTDRINLIHSLSRSQQFSSAKNKPTNQSVPLTSSRMAFQVLVHLDKKTITVTVAETEEQALKTTIRELKELILQTVKEEISIDKFRLIFGTQQLEDNRTLQDYNIMHDSVIMTIFIIKGGGPGAKPDEPPKRRRSRELTFEAMATQFPNRCLVQ</sequence>
<evidence type="ECO:0000313" key="3">
    <source>
        <dbReference type="Proteomes" id="UP000752171"/>
    </source>
</evidence>
<dbReference type="AlphaFoldDB" id="A0A8T2LNW8"/>
<protein>
    <submittedName>
        <fullName evidence="2">Ubiquitin-40S ribosomal protein S27a-like</fullName>
    </submittedName>
</protein>
<feature type="domain" description="Ubiquitin-like" evidence="1">
    <location>
        <begin position="60"/>
        <end position="138"/>
    </location>
</feature>
<dbReference type="Gene3D" id="3.10.20.90">
    <property type="entry name" value="Phosphatidylinositol 3-kinase Catalytic Subunit, Chain A, domain 1"/>
    <property type="match status" value="1"/>
</dbReference>
<accession>A0A8T2LNW8</accession>
<dbReference type="PRINTS" id="PR00348">
    <property type="entry name" value="UBIQUITIN"/>
</dbReference>
<dbReference type="InterPro" id="IPR000626">
    <property type="entry name" value="Ubiquitin-like_dom"/>
</dbReference>